<name>A0AAE1PK30_9EUCA</name>
<gene>
    <name evidence="2" type="ORF">Pmani_019797</name>
</gene>
<dbReference type="EMBL" id="JAWZYT010001879">
    <property type="protein sequence ID" value="KAK4308512.1"/>
    <property type="molecule type" value="Genomic_DNA"/>
</dbReference>
<feature type="compositionally biased region" description="Polar residues" evidence="1">
    <location>
        <begin position="507"/>
        <end position="556"/>
    </location>
</feature>
<evidence type="ECO:0000256" key="1">
    <source>
        <dbReference type="SAM" id="MobiDB-lite"/>
    </source>
</evidence>
<reference evidence="2" key="1">
    <citation type="submission" date="2023-11" db="EMBL/GenBank/DDBJ databases">
        <title>Genome assemblies of two species of porcelain crab, Petrolisthes cinctipes and Petrolisthes manimaculis (Anomura: Porcellanidae).</title>
        <authorList>
            <person name="Angst P."/>
        </authorList>
    </citation>
    <scope>NUCLEOTIDE SEQUENCE</scope>
    <source>
        <strain evidence="2">PB745_02</strain>
        <tissue evidence="2">Gill</tissue>
    </source>
</reference>
<feature type="region of interest" description="Disordered" evidence="1">
    <location>
        <begin position="416"/>
        <end position="437"/>
    </location>
</feature>
<dbReference type="Proteomes" id="UP001292094">
    <property type="component" value="Unassembled WGS sequence"/>
</dbReference>
<proteinExistence type="predicted"/>
<accession>A0AAE1PK30</accession>
<feature type="compositionally biased region" description="Polar residues" evidence="1">
    <location>
        <begin position="106"/>
        <end position="117"/>
    </location>
</feature>
<feature type="compositionally biased region" description="Low complexity" evidence="1">
    <location>
        <begin position="585"/>
        <end position="598"/>
    </location>
</feature>
<keyword evidence="3" id="KW-1185">Reference proteome</keyword>
<sequence>MCRSGCHQVPEDLWPHCCETHNSCCVEFAESCMHDCLPRVHTGDVSVVEERPGLCCALYNLCCFRETFRITSRKTGKETPVSFPIIHRFHTPAMKTHQAVSSSVVPQRSPQTRQQEQIPRDSQPASSPKIPRPFRPQPLKKPSNPLFPQSLTKSPINLQEQGLPAAGKIFVQADDGERRETLTEVKKLRRPKPFSSLGGRKDAEEAGGEPKESLGPQRPSFRPFSVLSQREPEETGDTGVGRAGRRPGNRRPKITLKRLRRPVTEGQENNQPNTQNRTPQGGRQRPSQQSFRERPQQANRQRPSQQQTGRTRPQQTTQTTDARRGGRTQSFDSVIELDQAPEAGRPNFVKTTPVPTPARPQVQVTPDLPQILLDDQLVMIQEADKIAPELIQNANVEDIDTVQVGVDMMKDETKQSTMMDKTDQTGGTNPEVDITDIPGDTTGVEIAEKAAQTVEETLLNQPEQTDLLPQESVVGTDIELSQASVFPEHQQTLNKDKMIKTIISQDTITQPTNSGSQQSGVRSGNQKASQARTRSGTSQIRGEGRTQSNTRPTTRTRVPEDSRGSGRAQTTRTRSGTRTTDRTSTRGQTRSRSGSSRRVQAQETQAVASDRRQGRRSRRQ</sequence>
<evidence type="ECO:0000313" key="3">
    <source>
        <dbReference type="Proteomes" id="UP001292094"/>
    </source>
</evidence>
<comment type="caution">
    <text evidence="2">The sequence shown here is derived from an EMBL/GenBank/DDBJ whole genome shotgun (WGS) entry which is preliminary data.</text>
</comment>
<feature type="compositionally biased region" description="Low complexity" evidence="1">
    <location>
        <begin position="296"/>
        <end position="320"/>
    </location>
</feature>
<feature type="region of interest" description="Disordered" evidence="1">
    <location>
        <begin position="182"/>
        <end position="362"/>
    </location>
</feature>
<feature type="compositionally biased region" description="Basic and acidic residues" evidence="1">
    <location>
        <begin position="199"/>
        <end position="212"/>
    </location>
</feature>
<evidence type="ECO:0000313" key="2">
    <source>
        <dbReference type="EMBL" id="KAK4308512.1"/>
    </source>
</evidence>
<feature type="region of interest" description="Disordered" evidence="1">
    <location>
        <begin position="96"/>
        <end position="152"/>
    </location>
</feature>
<feature type="compositionally biased region" description="Polar residues" evidence="1">
    <location>
        <begin position="416"/>
        <end position="428"/>
    </location>
</feature>
<feature type="compositionally biased region" description="Basic residues" evidence="1">
    <location>
        <begin position="243"/>
        <end position="261"/>
    </location>
</feature>
<feature type="compositionally biased region" description="Low complexity" evidence="1">
    <location>
        <begin position="565"/>
        <end position="578"/>
    </location>
</feature>
<feature type="region of interest" description="Disordered" evidence="1">
    <location>
        <begin position="507"/>
        <end position="620"/>
    </location>
</feature>
<dbReference type="AlphaFoldDB" id="A0AAE1PK30"/>
<organism evidence="2 3">
    <name type="scientific">Petrolisthes manimaculis</name>
    <dbReference type="NCBI Taxonomy" id="1843537"/>
    <lineage>
        <taxon>Eukaryota</taxon>
        <taxon>Metazoa</taxon>
        <taxon>Ecdysozoa</taxon>
        <taxon>Arthropoda</taxon>
        <taxon>Crustacea</taxon>
        <taxon>Multicrustacea</taxon>
        <taxon>Malacostraca</taxon>
        <taxon>Eumalacostraca</taxon>
        <taxon>Eucarida</taxon>
        <taxon>Decapoda</taxon>
        <taxon>Pleocyemata</taxon>
        <taxon>Anomura</taxon>
        <taxon>Galatheoidea</taxon>
        <taxon>Porcellanidae</taxon>
        <taxon>Petrolisthes</taxon>
    </lineage>
</organism>
<protein>
    <submittedName>
        <fullName evidence="2">Uncharacterized protein</fullName>
    </submittedName>
</protein>
<feature type="compositionally biased region" description="Low complexity" evidence="1">
    <location>
        <begin position="267"/>
        <end position="280"/>
    </location>
</feature>